<comment type="subcellular location">
    <subcellularLocation>
        <location evidence="8">Cytoplasm</location>
    </subcellularLocation>
</comment>
<dbReference type="HAMAP" id="MF_00123">
    <property type="entry name" value="Arg_tRNA_synth"/>
    <property type="match status" value="1"/>
</dbReference>
<comment type="caution">
    <text evidence="12">The sequence shown here is derived from an EMBL/GenBank/DDBJ whole genome shotgun (WGS) entry which is preliminary data.</text>
</comment>
<dbReference type="Pfam" id="PF00750">
    <property type="entry name" value="tRNA-synt_1d"/>
    <property type="match status" value="2"/>
</dbReference>
<dbReference type="InterPro" id="IPR014729">
    <property type="entry name" value="Rossmann-like_a/b/a_fold"/>
</dbReference>
<comment type="similarity">
    <text evidence="1 8 9">Belongs to the class-I aminoacyl-tRNA synthetase family.</text>
</comment>
<dbReference type="SUPFAM" id="SSF47323">
    <property type="entry name" value="Anticodon-binding domain of a subclass of class I aminoacyl-tRNA synthetases"/>
    <property type="match status" value="1"/>
</dbReference>
<evidence type="ECO:0000313" key="12">
    <source>
        <dbReference type="EMBL" id="MDQ0645151.1"/>
    </source>
</evidence>
<evidence type="ECO:0000256" key="9">
    <source>
        <dbReference type="RuleBase" id="RU363038"/>
    </source>
</evidence>
<name>A0ABU0PCT7_9MICO</name>
<keyword evidence="3 8" id="KW-0547">Nucleotide-binding</keyword>
<keyword evidence="2 8" id="KW-0436">Ligase</keyword>
<evidence type="ECO:0000256" key="7">
    <source>
        <dbReference type="ARBA" id="ARBA00049339"/>
    </source>
</evidence>
<dbReference type="InterPro" id="IPR009080">
    <property type="entry name" value="tRNAsynth_Ia_anticodon-bd"/>
</dbReference>
<dbReference type="RefSeq" id="WP_307363313.1">
    <property type="nucleotide sequence ID" value="NZ_JAUSXK010000001.1"/>
</dbReference>
<evidence type="ECO:0000256" key="8">
    <source>
        <dbReference type="HAMAP-Rule" id="MF_00123"/>
    </source>
</evidence>
<evidence type="ECO:0000313" key="13">
    <source>
        <dbReference type="Proteomes" id="UP001239085"/>
    </source>
</evidence>
<dbReference type="SUPFAM" id="SSF55190">
    <property type="entry name" value="Arginyl-tRNA synthetase (ArgRS), N-terminal 'additional' domain"/>
    <property type="match status" value="1"/>
</dbReference>
<evidence type="ECO:0000256" key="2">
    <source>
        <dbReference type="ARBA" id="ARBA00022598"/>
    </source>
</evidence>
<keyword evidence="5 8" id="KW-0648">Protein biosynthesis</keyword>
<dbReference type="Pfam" id="PF05746">
    <property type="entry name" value="DALR_1"/>
    <property type="match status" value="1"/>
</dbReference>
<proteinExistence type="inferred from homology"/>
<dbReference type="SMART" id="SM00836">
    <property type="entry name" value="DALR_1"/>
    <property type="match status" value="1"/>
</dbReference>
<comment type="catalytic activity">
    <reaction evidence="7 8">
        <text>tRNA(Arg) + L-arginine + ATP = L-arginyl-tRNA(Arg) + AMP + diphosphate</text>
        <dbReference type="Rhea" id="RHEA:20301"/>
        <dbReference type="Rhea" id="RHEA-COMP:9658"/>
        <dbReference type="Rhea" id="RHEA-COMP:9673"/>
        <dbReference type="ChEBI" id="CHEBI:30616"/>
        <dbReference type="ChEBI" id="CHEBI:32682"/>
        <dbReference type="ChEBI" id="CHEBI:33019"/>
        <dbReference type="ChEBI" id="CHEBI:78442"/>
        <dbReference type="ChEBI" id="CHEBI:78513"/>
        <dbReference type="ChEBI" id="CHEBI:456215"/>
        <dbReference type="EC" id="6.1.1.19"/>
    </reaction>
</comment>
<dbReference type="CDD" id="cd00671">
    <property type="entry name" value="ArgRS_core"/>
    <property type="match status" value="1"/>
</dbReference>
<keyword evidence="4 8" id="KW-0067">ATP-binding</keyword>
<dbReference type="PRINTS" id="PR01038">
    <property type="entry name" value="TRNASYNTHARG"/>
</dbReference>
<dbReference type="GO" id="GO:0004814">
    <property type="term" value="F:arginine-tRNA ligase activity"/>
    <property type="evidence" value="ECO:0007669"/>
    <property type="project" value="UniProtKB-EC"/>
</dbReference>
<keyword evidence="13" id="KW-1185">Reference proteome</keyword>
<dbReference type="InterPro" id="IPR036695">
    <property type="entry name" value="Arg-tRNA-synth_N_sf"/>
</dbReference>
<dbReference type="NCBIfam" id="TIGR00456">
    <property type="entry name" value="argS"/>
    <property type="match status" value="1"/>
</dbReference>
<dbReference type="Gene3D" id="3.30.1360.70">
    <property type="entry name" value="Arginyl tRNA synthetase N-terminal domain"/>
    <property type="match status" value="1"/>
</dbReference>
<dbReference type="InterPro" id="IPR001278">
    <property type="entry name" value="Arg-tRNA-ligase"/>
</dbReference>
<feature type="domain" description="DALR anticodon binding" evidence="10">
    <location>
        <begin position="433"/>
        <end position="554"/>
    </location>
</feature>
<dbReference type="PANTHER" id="PTHR11956:SF5">
    <property type="entry name" value="ARGININE--TRNA LIGASE, CYTOPLASMIC"/>
    <property type="match status" value="1"/>
</dbReference>
<sequence>MNPDTLAEALLAVVTPIAASLRPDETLGLVATDIVLERPRNRDHGDWASNIAMRLAKKLGTNPREFAQRIADEIVAVDGVKSAEVAGPGFINFRLDAAAAGVLAKAIVDAGTAYGTNDSQQGVSVNVEFVSANPTGPLHIAHTRWAALGDSIVRLLLASGANAIREYYINDAGAQMQRFASSIIAAAKGEPTPEGGYPGQYIVTLAERVVEARPDLLELPDAEQLKIAEDLAYEFQLAEIKHSLDRFNVPFDVWFSERTLHAKDAAGVSLIDQAVDRLREQGHVFDEEGAVWVRTTDFGDDKDRVIRRSNGEYTYFAADAAYYLSKGDRGFENKIYLLGADHHGYVHRLKAIAGAAGQDPEKNVEVLIGQMVSINGARLSKRAGNIIEMDDLLDWLGTDALRYSLERSPADSPLDLDPELLQKRTNDNPVFYVQYAHARTHNVGRNAADSGVDRSEFAPETLTHETESALLGALQEFPRIVAFAAEVREPHRVARYLEELAGLYHRWYDSCRVTPLSDDPIESVHRTRLWLNDATGQVLRNGLDLLGVSAPERM</sequence>
<dbReference type="Pfam" id="PF03485">
    <property type="entry name" value="Arg_tRNA_synt_N"/>
    <property type="match status" value="1"/>
</dbReference>
<dbReference type="InterPro" id="IPR008909">
    <property type="entry name" value="DALR_anticod-bd"/>
</dbReference>
<dbReference type="EC" id="6.1.1.19" evidence="8"/>
<evidence type="ECO:0000256" key="5">
    <source>
        <dbReference type="ARBA" id="ARBA00022917"/>
    </source>
</evidence>
<evidence type="ECO:0000256" key="4">
    <source>
        <dbReference type="ARBA" id="ARBA00022840"/>
    </source>
</evidence>
<dbReference type="SUPFAM" id="SSF52374">
    <property type="entry name" value="Nucleotidylyl transferase"/>
    <property type="match status" value="1"/>
</dbReference>
<protein>
    <recommendedName>
        <fullName evidence="8">Arginine--tRNA ligase</fullName>
        <ecNumber evidence="8">6.1.1.19</ecNumber>
    </recommendedName>
    <alternativeName>
        <fullName evidence="8">Arginyl-tRNA synthetase</fullName>
        <shortName evidence="8">ArgRS</shortName>
    </alternativeName>
</protein>
<dbReference type="Gene3D" id="3.40.50.620">
    <property type="entry name" value="HUPs"/>
    <property type="match status" value="1"/>
</dbReference>
<dbReference type="Gene3D" id="1.10.730.10">
    <property type="entry name" value="Isoleucyl-tRNA Synthetase, Domain 1"/>
    <property type="match status" value="1"/>
</dbReference>
<accession>A0ABU0PCT7</accession>
<keyword evidence="6 8" id="KW-0030">Aminoacyl-tRNA synthetase</keyword>
<evidence type="ECO:0000256" key="6">
    <source>
        <dbReference type="ARBA" id="ARBA00023146"/>
    </source>
</evidence>
<evidence type="ECO:0000256" key="3">
    <source>
        <dbReference type="ARBA" id="ARBA00022741"/>
    </source>
</evidence>
<gene>
    <name evidence="8" type="primary">argS</name>
    <name evidence="12" type="ORF">QFZ46_003311</name>
</gene>
<organism evidence="12 13">
    <name type="scientific">Microbacterium murale</name>
    <dbReference type="NCBI Taxonomy" id="1081040"/>
    <lineage>
        <taxon>Bacteria</taxon>
        <taxon>Bacillati</taxon>
        <taxon>Actinomycetota</taxon>
        <taxon>Actinomycetes</taxon>
        <taxon>Micrococcales</taxon>
        <taxon>Microbacteriaceae</taxon>
        <taxon>Microbacterium</taxon>
    </lineage>
</organism>
<dbReference type="SMART" id="SM01016">
    <property type="entry name" value="Arg_tRNA_synt_N"/>
    <property type="match status" value="1"/>
</dbReference>
<reference evidence="12 13" key="1">
    <citation type="submission" date="2023-07" db="EMBL/GenBank/DDBJ databases">
        <title>Comparative genomics of wheat-associated soil bacteria to identify genetic determinants of phenazine resistance.</title>
        <authorList>
            <person name="Mouncey N."/>
        </authorList>
    </citation>
    <scope>NUCLEOTIDE SEQUENCE [LARGE SCALE GENOMIC DNA]</scope>
    <source>
        <strain evidence="12 13">W2I7</strain>
    </source>
</reference>
<feature type="domain" description="Arginyl tRNA synthetase N-terminal" evidence="11">
    <location>
        <begin position="4"/>
        <end position="95"/>
    </location>
</feature>
<feature type="short sequence motif" description="'HIGH' region" evidence="8">
    <location>
        <begin position="132"/>
        <end position="142"/>
    </location>
</feature>
<dbReference type="Proteomes" id="UP001239085">
    <property type="component" value="Unassembled WGS sequence"/>
</dbReference>
<comment type="subunit">
    <text evidence="8">Monomer.</text>
</comment>
<dbReference type="PANTHER" id="PTHR11956">
    <property type="entry name" value="ARGINYL-TRNA SYNTHETASE"/>
    <property type="match status" value="1"/>
</dbReference>
<dbReference type="InterPro" id="IPR035684">
    <property type="entry name" value="ArgRS_core"/>
</dbReference>
<evidence type="ECO:0000256" key="1">
    <source>
        <dbReference type="ARBA" id="ARBA00005594"/>
    </source>
</evidence>
<evidence type="ECO:0000259" key="11">
    <source>
        <dbReference type="SMART" id="SM01016"/>
    </source>
</evidence>
<evidence type="ECO:0000259" key="10">
    <source>
        <dbReference type="SMART" id="SM00836"/>
    </source>
</evidence>
<dbReference type="EMBL" id="JAUSXK010000001">
    <property type="protein sequence ID" value="MDQ0645151.1"/>
    <property type="molecule type" value="Genomic_DNA"/>
</dbReference>
<dbReference type="InterPro" id="IPR005148">
    <property type="entry name" value="Arg-tRNA-synth_N"/>
</dbReference>
<keyword evidence="8" id="KW-0963">Cytoplasm</keyword>